<dbReference type="OrthoDB" id="7278860at2"/>
<dbReference type="InterPro" id="IPR034756">
    <property type="entry name" value="T2SSM_b"/>
</dbReference>
<organism evidence="1 2">
    <name type="scientific">Telmatospirillum siberiense</name>
    <dbReference type="NCBI Taxonomy" id="382514"/>
    <lineage>
        <taxon>Bacteria</taxon>
        <taxon>Pseudomonadati</taxon>
        <taxon>Pseudomonadota</taxon>
        <taxon>Alphaproteobacteria</taxon>
        <taxon>Rhodospirillales</taxon>
        <taxon>Rhodospirillaceae</taxon>
        <taxon>Telmatospirillum</taxon>
    </lineage>
</organism>
<dbReference type="AlphaFoldDB" id="A0A2N3PQB1"/>
<dbReference type="EMBL" id="PIUM01000029">
    <property type="protein sequence ID" value="PKU22591.1"/>
    <property type="molecule type" value="Genomic_DNA"/>
</dbReference>
<reference evidence="2" key="1">
    <citation type="submission" date="2017-12" db="EMBL/GenBank/DDBJ databases">
        <title>Draft genome sequence of Telmatospirillum siberiense 26-4b1T, an acidotolerant peatland alphaproteobacterium potentially involved in sulfur cycling.</title>
        <authorList>
            <person name="Hausmann B."/>
            <person name="Pjevac P."/>
            <person name="Schreck K."/>
            <person name="Herbold C.W."/>
            <person name="Daims H."/>
            <person name="Wagner M."/>
            <person name="Pester M."/>
            <person name="Loy A."/>
        </authorList>
    </citation>
    <scope>NUCLEOTIDE SEQUENCE [LARGE SCALE GENOMIC DNA]</scope>
    <source>
        <strain evidence="2">26-4b1</strain>
    </source>
</reference>
<name>A0A2N3PQB1_9PROT</name>
<gene>
    <name evidence="1" type="ORF">CWS72_20580</name>
</gene>
<evidence type="ECO:0008006" key="3">
    <source>
        <dbReference type="Google" id="ProtNLM"/>
    </source>
</evidence>
<dbReference type="Proteomes" id="UP000233293">
    <property type="component" value="Unassembled WGS sequence"/>
</dbReference>
<accession>A0A2N3PQB1</accession>
<dbReference type="Pfam" id="PF10741">
    <property type="entry name" value="T2SSM_b"/>
    <property type="match status" value="1"/>
</dbReference>
<evidence type="ECO:0000313" key="1">
    <source>
        <dbReference type="EMBL" id="PKU22591.1"/>
    </source>
</evidence>
<evidence type="ECO:0000313" key="2">
    <source>
        <dbReference type="Proteomes" id="UP000233293"/>
    </source>
</evidence>
<sequence length="205" mass="21045">MPSTLPTGRRGQVMALLITFVPLLALWSVAVVPLTDLYGERAEQLTARRRLVQRMSLLAADLPALQDRAAAMAKSDGPVVRLLDGTSDALAAASLQNRVQEMVVAAGARLTSVEIMETTAAGDYRRIGLKVALSAPWPVLVGLLGGVEQSSLPMMIDGLQIRAGSAASSSGGSGSDGARSFDAGFTVSAFRSAAAAAADGPGKAP</sequence>
<proteinExistence type="predicted"/>
<dbReference type="RefSeq" id="WP_101252524.1">
    <property type="nucleotide sequence ID" value="NZ_PIUM01000029.1"/>
</dbReference>
<keyword evidence="2" id="KW-1185">Reference proteome</keyword>
<dbReference type="NCBIfam" id="NF040576">
    <property type="entry name" value="T2SS_GspM_XpsM"/>
    <property type="match status" value="1"/>
</dbReference>
<comment type="caution">
    <text evidence="1">The sequence shown here is derived from an EMBL/GenBank/DDBJ whole genome shotgun (WGS) entry which is preliminary data.</text>
</comment>
<protein>
    <recommendedName>
        <fullName evidence="3">General secretion pathway protein GspM</fullName>
    </recommendedName>
</protein>